<accession>A0A927F9T2</accession>
<name>A0A927F9T2_9BACT</name>
<evidence type="ECO:0000313" key="1">
    <source>
        <dbReference type="EMBL" id="MBD5781127.1"/>
    </source>
</evidence>
<proteinExistence type="predicted"/>
<gene>
    <name evidence="1" type="ORF">IEN85_16630</name>
</gene>
<evidence type="ECO:0000313" key="2">
    <source>
        <dbReference type="Proteomes" id="UP000622317"/>
    </source>
</evidence>
<dbReference type="SUPFAM" id="SSF50969">
    <property type="entry name" value="YVTN repeat-like/Quinoprotein amine dehydrogenase"/>
    <property type="match status" value="1"/>
</dbReference>
<dbReference type="AlphaFoldDB" id="A0A927F9T2"/>
<protein>
    <submittedName>
        <fullName evidence="1">Uncharacterized protein</fullName>
    </submittedName>
</protein>
<keyword evidence="2" id="KW-1185">Reference proteome</keyword>
<organism evidence="1 2">
    <name type="scientific">Pelagicoccus enzymogenes</name>
    <dbReference type="NCBI Taxonomy" id="2773457"/>
    <lineage>
        <taxon>Bacteria</taxon>
        <taxon>Pseudomonadati</taxon>
        <taxon>Verrucomicrobiota</taxon>
        <taxon>Opitutia</taxon>
        <taxon>Puniceicoccales</taxon>
        <taxon>Pelagicoccaceae</taxon>
        <taxon>Pelagicoccus</taxon>
    </lineage>
</organism>
<dbReference type="RefSeq" id="WP_191618231.1">
    <property type="nucleotide sequence ID" value="NZ_JACYFG010000040.1"/>
</dbReference>
<reference evidence="1" key="1">
    <citation type="submission" date="2020-09" db="EMBL/GenBank/DDBJ databases">
        <title>Pelagicoccus enzymogenes sp. nov. with an EPS production, isolated from marine sediment.</title>
        <authorList>
            <person name="Feng X."/>
        </authorList>
    </citation>
    <scope>NUCLEOTIDE SEQUENCE</scope>
    <source>
        <strain evidence="1">NFK12</strain>
    </source>
</reference>
<dbReference type="EMBL" id="JACYFG010000040">
    <property type="protein sequence ID" value="MBD5781127.1"/>
    <property type="molecule type" value="Genomic_DNA"/>
</dbReference>
<dbReference type="Proteomes" id="UP000622317">
    <property type="component" value="Unassembled WGS sequence"/>
</dbReference>
<dbReference type="InterPro" id="IPR011044">
    <property type="entry name" value="Quino_amine_DH_bsu"/>
</dbReference>
<comment type="caution">
    <text evidence="1">The sequence shown here is derived from an EMBL/GenBank/DDBJ whole genome shotgun (WGS) entry which is preliminary data.</text>
</comment>
<sequence length="212" mass="23718">MNPIKELARYKAPADLPQSLAWDGETLWLGSLANKRIYQIDTEDWSVKYEIDAPGTPFGMVSVGEELRVLCGETEEDFRNIRRLMPGHGFDTVFKLPCPDDTGSQLSWDGKILHVSQWYNQKVLALSPNGGVTKIYEAPRGICGQVIVGDYIYVANTAEEENGDYFLGRIHRESGTYEDVALIPFPARALAHDGTDFYSNHRAAGETVRFTV</sequence>